<name>A0A7G5H6Y7_9BACT</name>
<dbReference type="KEGG" id="sfol:H3H32_07970"/>
<accession>A0A7G5H6Y7</accession>
<dbReference type="PANTHER" id="PTHR33361:SF15">
    <property type="entry name" value="DUF885 FAMILY LIPOPROTEIN"/>
    <property type="match status" value="1"/>
</dbReference>
<proteinExistence type="predicted"/>
<dbReference type="Proteomes" id="UP000515369">
    <property type="component" value="Chromosome"/>
</dbReference>
<dbReference type="AlphaFoldDB" id="A0A7G5H6Y7"/>
<organism evidence="1 2">
    <name type="scientific">Spirosoma foliorum</name>
    <dbReference type="NCBI Taxonomy" id="2710596"/>
    <lineage>
        <taxon>Bacteria</taxon>
        <taxon>Pseudomonadati</taxon>
        <taxon>Bacteroidota</taxon>
        <taxon>Cytophagia</taxon>
        <taxon>Cytophagales</taxon>
        <taxon>Cytophagaceae</taxon>
        <taxon>Spirosoma</taxon>
    </lineage>
</organism>
<evidence type="ECO:0000313" key="2">
    <source>
        <dbReference type="Proteomes" id="UP000515369"/>
    </source>
</evidence>
<reference evidence="1 2" key="1">
    <citation type="submission" date="2020-07" db="EMBL/GenBank/DDBJ databases">
        <title>Spirosoma foliorum sp. nov., isolated from the leaves on the Nejang mountain Korea, Republic of.</title>
        <authorList>
            <person name="Ho H."/>
            <person name="Lee Y.-J."/>
            <person name="Nurcahyanto D.-A."/>
            <person name="Kim S.-G."/>
        </authorList>
    </citation>
    <scope>NUCLEOTIDE SEQUENCE [LARGE SCALE GENOMIC DNA]</scope>
    <source>
        <strain evidence="1 2">PL0136</strain>
    </source>
</reference>
<protein>
    <submittedName>
        <fullName evidence="1">DUF885 domain-containing protein</fullName>
    </submittedName>
</protein>
<keyword evidence="2" id="KW-1185">Reference proteome</keyword>
<dbReference type="Pfam" id="PF05960">
    <property type="entry name" value="DUF885"/>
    <property type="match status" value="1"/>
</dbReference>
<gene>
    <name evidence="1" type="ORF">H3H32_07970</name>
</gene>
<dbReference type="EMBL" id="CP059732">
    <property type="protein sequence ID" value="QMW06879.1"/>
    <property type="molecule type" value="Genomic_DNA"/>
</dbReference>
<dbReference type="InterPro" id="IPR010281">
    <property type="entry name" value="DUF885"/>
</dbReference>
<dbReference type="PANTHER" id="PTHR33361">
    <property type="entry name" value="GLR0591 PROTEIN"/>
    <property type="match status" value="1"/>
</dbReference>
<evidence type="ECO:0000313" key="1">
    <source>
        <dbReference type="EMBL" id="QMW06879.1"/>
    </source>
</evidence>
<sequence>MRGGLTLFGAALSDSISISHLGAADKVRLQKNVEKTIKAINTYVVGLKAIVADRNYVFRSFRIGKDLYATKFKFDLTTNFTPVEIYEKALTDKKMYQQKMTILANGLWQKYYGSRPKPAEDKQLMKLVLDKVEVQHAAPSVFFDSLTNQVYKLKKFILEKKLFDLDTAATPIIVRLMPEYARGRVAASAEFVPPYQKQGATYFNIDDLTRYSPEKADGLLRELNNYGSQILSIHEAVPGHCVQGIYNKKNSPDVVRSVFQNGAMIEGWAVYAEDMMLENGWGGGAPELELAFYKWKLKVLSNVLIDYEIQCLNASKESIVNFLTKECFQSNAQAEEKYRRATVSQVQLCSYYTGASAIHILRDDYKRKLGNRYNLKDFHEMFLSFGSSPVKYIRERMMQ</sequence>